<dbReference type="Pfam" id="PF08790">
    <property type="entry name" value="zf-LYAR"/>
    <property type="match status" value="1"/>
</dbReference>
<reference evidence="10" key="1">
    <citation type="submission" date="2021-08" db="EMBL/GenBank/DDBJ databases">
        <title>WGS assembly of Ceratopteris richardii.</title>
        <authorList>
            <person name="Marchant D.B."/>
            <person name="Chen G."/>
            <person name="Jenkins J."/>
            <person name="Shu S."/>
            <person name="Leebens-Mack J."/>
            <person name="Grimwood J."/>
            <person name="Schmutz J."/>
            <person name="Soltis P."/>
            <person name="Soltis D."/>
            <person name="Chen Z.-H."/>
        </authorList>
    </citation>
    <scope>NUCLEOTIDE SEQUENCE</scope>
    <source>
        <strain evidence="10">Whitten #5841</strain>
        <tissue evidence="10">Leaf</tissue>
    </source>
</reference>
<dbReference type="Gene3D" id="3.30.160.60">
    <property type="entry name" value="Classic Zinc Finger"/>
    <property type="match status" value="1"/>
</dbReference>
<keyword evidence="4 7" id="KW-0863">Zinc-finger</keyword>
<dbReference type="SUPFAM" id="SSF57667">
    <property type="entry name" value="beta-beta-alpha zinc fingers"/>
    <property type="match status" value="3"/>
</dbReference>
<dbReference type="Proteomes" id="UP000825935">
    <property type="component" value="Chromosome 1"/>
</dbReference>
<evidence type="ECO:0000313" key="11">
    <source>
        <dbReference type="Proteomes" id="UP000825935"/>
    </source>
</evidence>
<dbReference type="PANTHER" id="PTHR13100">
    <property type="entry name" value="CELL GROWTH-REGULATING NUCLEOLAR PROTEIN LYAR"/>
    <property type="match status" value="1"/>
</dbReference>
<keyword evidence="3" id="KW-0677">Repeat</keyword>
<evidence type="ECO:0000256" key="7">
    <source>
        <dbReference type="PROSITE-ProRule" id="PRU01145"/>
    </source>
</evidence>
<dbReference type="InterPro" id="IPR039999">
    <property type="entry name" value="LYAR"/>
</dbReference>
<dbReference type="Pfam" id="PF25879">
    <property type="entry name" value="WHD_LYAR"/>
    <property type="match status" value="1"/>
</dbReference>
<keyword evidence="6" id="KW-0539">Nucleus</keyword>
<evidence type="ECO:0000256" key="2">
    <source>
        <dbReference type="ARBA" id="ARBA00022723"/>
    </source>
</evidence>
<feature type="region of interest" description="Disordered" evidence="8">
    <location>
        <begin position="181"/>
        <end position="216"/>
    </location>
</feature>
<name>A0A8T2VC01_CERRI</name>
<dbReference type="AlphaFoldDB" id="A0A8T2VC01"/>
<dbReference type="InterPro" id="IPR014898">
    <property type="entry name" value="Znf_C2H2_LYAR"/>
</dbReference>
<dbReference type="OrthoDB" id="21474at2759"/>
<sequence length="357" mass="40320">MVWFQCEDCGENLKKPKLPNHFRNCSSQKLSCIDCGVTFTQQSVQGHTQCISEAEKYGPKNMGVVNKEKKKASCREEDADNLNINLGLSTRPPWSCSICNVKATSQETLLLHSQGKKHKSKVRSVSSTVSGNAKATVSDTNKEEFSIPLKESDKEICTKSNFENGRKETLSHVDHRGVERADANQNHQESTNHSSENGVNKEHNVSMKKRRKLSDDNNVSPFHGKCGVKTDLKSDEICCHATGERINGSMESLEDGNIKHKEPFRKKHKKQKSAGDVDKAWSSFIKWKKLIKRCLKNAPDGSLKIRHLRRSMFPYVMEAVNQSGLDFSKESFSEELERQVRSHKIFSIDGKLVRLTI</sequence>
<evidence type="ECO:0000256" key="6">
    <source>
        <dbReference type="ARBA" id="ARBA00023242"/>
    </source>
</evidence>
<comment type="caution">
    <text evidence="10">The sequence shown here is derived from an EMBL/GenBank/DDBJ whole genome shotgun (WGS) entry which is preliminary data.</text>
</comment>
<dbReference type="GO" id="GO:0003677">
    <property type="term" value="F:DNA binding"/>
    <property type="evidence" value="ECO:0007669"/>
    <property type="project" value="InterPro"/>
</dbReference>
<evidence type="ECO:0000256" key="5">
    <source>
        <dbReference type="ARBA" id="ARBA00022833"/>
    </source>
</evidence>
<protein>
    <recommendedName>
        <fullName evidence="9">U1-type domain-containing protein</fullName>
    </recommendedName>
</protein>
<dbReference type="InterPro" id="IPR003604">
    <property type="entry name" value="Matrin/U1-like-C_Znf_C2H2"/>
</dbReference>
<dbReference type="PROSITE" id="PS51804">
    <property type="entry name" value="ZF_C2HC_LYAR"/>
    <property type="match status" value="2"/>
</dbReference>
<gene>
    <name evidence="10" type="ORF">KP509_01G031500</name>
</gene>
<feature type="domain" description="U1-type" evidence="9">
    <location>
        <begin position="91"/>
        <end position="125"/>
    </location>
</feature>
<dbReference type="InterPro" id="IPR013087">
    <property type="entry name" value="Znf_C2H2_type"/>
</dbReference>
<feature type="compositionally biased region" description="Polar residues" evidence="8">
    <location>
        <begin position="183"/>
        <end position="198"/>
    </location>
</feature>
<comment type="subcellular location">
    <subcellularLocation>
        <location evidence="1">Nucleus</location>
    </subcellularLocation>
</comment>
<organism evidence="10 11">
    <name type="scientific">Ceratopteris richardii</name>
    <name type="common">Triangle waterfern</name>
    <dbReference type="NCBI Taxonomy" id="49495"/>
    <lineage>
        <taxon>Eukaryota</taxon>
        <taxon>Viridiplantae</taxon>
        <taxon>Streptophyta</taxon>
        <taxon>Embryophyta</taxon>
        <taxon>Tracheophyta</taxon>
        <taxon>Polypodiopsida</taxon>
        <taxon>Polypodiidae</taxon>
        <taxon>Polypodiales</taxon>
        <taxon>Pteridineae</taxon>
        <taxon>Pteridaceae</taxon>
        <taxon>Parkerioideae</taxon>
        <taxon>Ceratopteris</taxon>
    </lineage>
</organism>
<dbReference type="OMA" id="DEICCHA"/>
<evidence type="ECO:0000256" key="8">
    <source>
        <dbReference type="SAM" id="MobiDB-lite"/>
    </source>
</evidence>
<keyword evidence="5" id="KW-0862">Zinc</keyword>
<dbReference type="GO" id="GO:0005730">
    <property type="term" value="C:nucleolus"/>
    <property type="evidence" value="ECO:0007669"/>
    <property type="project" value="TreeGrafter"/>
</dbReference>
<dbReference type="GO" id="GO:0008270">
    <property type="term" value="F:zinc ion binding"/>
    <property type="evidence" value="ECO:0007669"/>
    <property type="project" value="UniProtKB-KW"/>
</dbReference>
<dbReference type="Pfam" id="PF12874">
    <property type="entry name" value="zf-met"/>
    <property type="match status" value="1"/>
</dbReference>
<dbReference type="EMBL" id="CM035406">
    <property type="protein sequence ID" value="KAH7445991.1"/>
    <property type="molecule type" value="Genomic_DNA"/>
</dbReference>
<dbReference type="InterPro" id="IPR036236">
    <property type="entry name" value="Znf_C2H2_sf"/>
</dbReference>
<dbReference type="GO" id="GO:0000122">
    <property type="term" value="P:negative regulation of transcription by RNA polymerase II"/>
    <property type="evidence" value="ECO:0007669"/>
    <property type="project" value="TreeGrafter"/>
</dbReference>
<evidence type="ECO:0000256" key="3">
    <source>
        <dbReference type="ARBA" id="ARBA00022737"/>
    </source>
</evidence>
<evidence type="ECO:0000313" key="10">
    <source>
        <dbReference type="EMBL" id="KAH7445991.1"/>
    </source>
</evidence>
<evidence type="ECO:0000259" key="9">
    <source>
        <dbReference type="SMART" id="SM00451"/>
    </source>
</evidence>
<dbReference type="Gene3D" id="3.30.1490.490">
    <property type="match status" value="1"/>
</dbReference>
<keyword evidence="2" id="KW-0479">Metal-binding</keyword>
<dbReference type="PANTHER" id="PTHR13100:SF10">
    <property type="entry name" value="CELL GROWTH-REGULATING NUCLEOLAR PROTEIN"/>
    <property type="match status" value="1"/>
</dbReference>
<dbReference type="SMART" id="SM00451">
    <property type="entry name" value="ZnF_U1"/>
    <property type="match status" value="1"/>
</dbReference>
<evidence type="ECO:0000256" key="4">
    <source>
        <dbReference type="ARBA" id="ARBA00022771"/>
    </source>
</evidence>
<dbReference type="InterPro" id="IPR058719">
    <property type="entry name" value="WHD_LYAR"/>
</dbReference>
<evidence type="ECO:0000256" key="1">
    <source>
        <dbReference type="ARBA" id="ARBA00004123"/>
    </source>
</evidence>
<accession>A0A8T2VC01</accession>
<dbReference type="FunFam" id="3.30.1490.490:FF:000001">
    <property type="entry name" value="cell growth-regulating nucleolar protein-like"/>
    <property type="match status" value="1"/>
</dbReference>
<proteinExistence type="predicted"/>
<dbReference type="GO" id="GO:0006364">
    <property type="term" value="P:rRNA processing"/>
    <property type="evidence" value="ECO:0007669"/>
    <property type="project" value="TreeGrafter"/>
</dbReference>
<keyword evidence="11" id="KW-1185">Reference proteome</keyword>